<evidence type="ECO:0000313" key="2">
    <source>
        <dbReference type="Proteomes" id="UP000253891"/>
    </source>
</evidence>
<dbReference type="EMBL" id="DF968000">
    <property type="protein sequence ID" value="GAO99712.1"/>
    <property type="molecule type" value="Genomic_DNA"/>
</dbReference>
<dbReference type="Proteomes" id="UP000253891">
    <property type="component" value="Unassembled WGS sequence"/>
</dbReference>
<protein>
    <submittedName>
        <fullName evidence="1">Putative hydrolase (Metallo-beta-lactamase superfamily)</fullName>
    </submittedName>
</protein>
<dbReference type="SUPFAM" id="SSF56281">
    <property type="entry name" value="Metallo-hydrolase/oxidoreductase"/>
    <property type="match status" value="1"/>
</dbReference>
<evidence type="ECO:0000313" key="1">
    <source>
        <dbReference type="EMBL" id="GAO99712.1"/>
    </source>
</evidence>
<dbReference type="Gene3D" id="3.60.15.10">
    <property type="entry name" value="Ribonuclease Z/Hydroxyacylglutathione hydrolase-like"/>
    <property type="match status" value="1"/>
</dbReference>
<dbReference type="PANTHER" id="PTHR30619:SF1">
    <property type="entry name" value="RECOMBINATION PROTEIN 2"/>
    <property type="match status" value="1"/>
</dbReference>
<dbReference type="InterPro" id="IPR036866">
    <property type="entry name" value="RibonucZ/Hydroxyglut_hydro"/>
</dbReference>
<accession>A0A0K8MGW8</accession>
<dbReference type="InterPro" id="IPR052159">
    <property type="entry name" value="Competence_DNA_uptake"/>
</dbReference>
<dbReference type="PANTHER" id="PTHR30619">
    <property type="entry name" value="DNA INTERNALIZATION/COMPETENCE PROTEIN COMEC/REC2"/>
    <property type="match status" value="1"/>
</dbReference>
<dbReference type="STRING" id="157463.GCA_001047075_00632"/>
<name>A0A0K8MGW8_9LACO</name>
<keyword evidence="2" id="KW-1185">Reference proteome</keyword>
<dbReference type="AlphaFoldDB" id="A0A0K8MGW8"/>
<proteinExistence type="predicted"/>
<sequence length="185" mass="20592">MDQVLVPAGLPNQPAFQRKVKPYLNGAKVVEGTDQVQVSHLPLKILHPFQPGIGENEDSLALAGRLGPLTLFTAGDLDQMGEAAIQAKYSNFRPDIVKFGHHGSKTATNPTVMATWRPKYGLISAGRDNRYGHPNQETLETARANQMIVYDTRRQGMLRYVYDLNRKGYFEVTSSHDLTDPKKSN</sequence>
<organism evidence="1 2">
    <name type="scientific">Fructobacillus ficulneus</name>
    <dbReference type="NCBI Taxonomy" id="157463"/>
    <lineage>
        <taxon>Bacteria</taxon>
        <taxon>Bacillati</taxon>
        <taxon>Bacillota</taxon>
        <taxon>Bacilli</taxon>
        <taxon>Lactobacillales</taxon>
        <taxon>Lactobacillaceae</taxon>
        <taxon>Fructobacillus</taxon>
    </lineage>
</organism>
<gene>
    <name evidence="1" type="ORF">FFIC_232000</name>
</gene>
<dbReference type="GO" id="GO:0016787">
    <property type="term" value="F:hydrolase activity"/>
    <property type="evidence" value="ECO:0007669"/>
    <property type="project" value="UniProtKB-KW"/>
</dbReference>
<reference evidence="1 2" key="1">
    <citation type="journal article" date="2015" name="BMC Genomics">
        <title>Comparative genomics of Fructobacillus spp. and Leuconostoc spp. reveals niche-specific evolution of Fructobacillus spp.</title>
        <authorList>
            <person name="Endo A."/>
            <person name="Tanizawa Y."/>
            <person name="Tanaka N."/>
            <person name="Maeno S."/>
            <person name="Kumar H."/>
            <person name="Shiwa Y."/>
            <person name="Okada S."/>
            <person name="Yoshikawa H."/>
            <person name="Dicks L."/>
            <person name="Nakagawa J."/>
            <person name="Arita M."/>
        </authorList>
    </citation>
    <scope>NUCLEOTIDE SEQUENCE [LARGE SCALE GENOMIC DNA]</scope>
    <source>
        <strain evidence="1 2">JCM 12225</strain>
    </source>
</reference>
<keyword evidence="1" id="KW-0378">Hydrolase</keyword>